<evidence type="ECO:0000256" key="2">
    <source>
        <dbReference type="SAM" id="Phobius"/>
    </source>
</evidence>
<dbReference type="AlphaFoldDB" id="A0A919N636"/>
<organism evidence="3 4">
    <name type="scientific">Actinoplanes siamensis</name>
    <dbReference type="NCBI Taxonomy" id="1223317"/>
    <lineage>
        <taxon>Bacteria</taxon>
        <taxon>Bacillati</taxon>
        <taxon>Actinomycetota</taxon>
        <taxon>Actinomycetes</taxon>
        <taxon>Micromonosporales</taxon>
        <taxon>Micromonosporaceae</taxon>
        <taxon>Actinoplanes</taxon>
    </lineage>
</organism>
<evidence type="ECO:0000313" key="4">
    <source>
        <dbReference type="Proteomes" id="UP000629619"/>
    </source>
</evidence>
<feature type="compositionally biased region" description="Polar residues" evidence="1">
    <location>
        <begin position="1"/>
        <end position="14"/>
    </location>
</feature>
<evidence type="ECO:0000256" key="1">
    <source>
        <dbReference type="SAM" id="MobiDB-lite"/>
    </source>
</evidence>
<dbReference type="EMBL" id="BOMW01000023">
    <property type="protein sequence ID" value="GIF05060.1"/>
    <property type="molecule type" value="Genomic_DNA"/>
</dbReference>
<accession>A0A919N636</accession>
<gene>
    <name evidence="3" type="ORF">Asi03nite_25980</name>
</gene>
<feature type="region of interest" description="Disordered" evidence="1">
    <location>
        <begin position="1"/>
        <end position="22"/>
    </location>
</feature>
<dbReference type="Proteomes" id="UP000629619">
    <property type="component" value="Unassembled WGS sequence"/>
</dbReference>
<evidence type="ECO:0000313" key="3">
    <source>
        <dbReference type="EMBL" id="GIF05060.1"/>
    </source>
</evidence>
<reference evidence="3" key="1">
    <citation type="submission" date="2021-01" db="EMBL/GenBank/DDBJ databases">
        <title>Whole genome shotgun sequence of Actinoplanes siamensis NBRC 109076.</title>
        <authorList>
            <person name="Komaki H."/>
            <person name="Tamura T."/>
        </authorList>
    </citation>
    <scope>NUCLEOTIDE SEQUENCE</scope>
    <source>
        <strain evidence="3">NBRC 109076</strain>
    </source>
</reference>
<feature type="transmembrane region" description="Helical" evidence="2">
    <location>
        <begin position="50"/>
        <end position="72"/>
    </location>
</feature>
<dbReference type="RefSeq" id="WP_203679478.1">
    <property type="nucleotide sequence ID" value="NZ_BOMW01000023.1"/>
</dbReference>
<comment type="caution">
    <text evidence="3">The sequence shown here is derived from an EMBL/GenBank/DDBJ whole genome shotgun (WGS) entry which is preliminary data.</text>
</comment>
<name>A0A919N636_9ACTN</name>
<proteinExistence type="predicted"/>
<keyword evidence="2" id="KW-0812">Transmembrane</keyword>
<keyword evidence="2" id="KW-0472">Membrane</keyword>
<keyword evidence="4" id="KW-1185">Reference proteome</keyword>
<sequence>MRTVKQLMSVSNPVPNGEDVRDSRAEQRLAQIVGAAGPRPRPTGRGRRRLVLVGAAAVLLVAGAGVAGVRLLSEPAVSPTADEPFFATTAELEDRAEAIVRATMTSARGYDADGAAETAATMRVTAVAKGTPVAGTPLEVVYTAGVPETPAGLHTGGEYVLLLQRRDASHWNLINTTQGYYTVADGGITAASDNPVSLSPATLDDLGLQ</sequence>
<keyword evidence="2" id="KW-1133">Transmembrane helix</keyword>
<protein>
    <submittedName>
        <fullName evidence="3">Uncharacterized protein</fullName>
    </submittedName>
</protein>